<dbReference type="Proteomes" id="UP000611762">
    <property type="component" value="Unassembled WGS sequence"/>
</dbReference>
<dbReference type="Pfam" id="PF12833">
    <property type="entry name" value="HTH_18"/>
    <property type="match status" value="1"/>
</dbReference>
<feature type="domain" description="HTH araC/xylS-type" evidence="4">
    <location>
        <begin position="166"/>
        <end position="265"/>
    </location>
</feature>
<dbReference type="InterPro" id="IPR009057">
    <property type="entry name" value="Homeodomain-like_sf"/>
</dbReference>
<keyword evidence="1" id="KW-0805">Transcription regulation</keyword>
<dbReference type="GO" id="GO:0043565">
    <property type="term" value="F:sequence-specific DNA binding"/>
    <property type="evidence" value="ECO:0007669"/>
    <property type="project" value="InterPro"/>
</dbReference>
<evidence type="ECO:0000256" key="1">
    <source>
        <dbReference type="ARBA" id="ARBA00023015"/>
    </source>
</evidence>
<dbReference type="PROSITE" id="PS01124">
    <property type="entry name" value="HTH_ARAC_FAMILY_2"/>
    <property type="match status" value="1"/>
</dbReference>
<dbReference type="PANTHER" id="PTHR43280:SF28">
    <property type="entry name" value="HTH-TYPE TRANSCRIPTIONAL ACTIVATOR RHAS"/>
    <property type="match status" value="1"/>
</dbReference>
<keyword evidence="3" id="KW-0804">Transcription</keyword>
<evidence type="ECO:0000259" key="4">
    <source>
        <dbReference type="PROSITE" id="PS01124"/>
    </source>
</evidence>
<gene>
    <name evidence="5" type="ORF">H8698_01790</name>
</gene>
<name>A0A926HY29_9FIRM</name>
<sequence length="268" mass="31005">MDMHNIPVPLYFKAEKYHRQSKLEIDDFSKLPRPFYTICRIHDGTLFMDGKTGTLRLKSGDMFLLPMGETYVAQWRGNPGAVFSSIHFTFAPQNDPLRFRTYPLQQIDCRSTCKENIKDLYSGIIQHCTKNGFEVFDAIAKFYALCHAVFTAADFEMARPIDESVRAAVTYIEQNFNRPITVGMLAKLCNFSESRFYYLFKHNMGMPPMEYKNKIAVRRSMQYLIENPAVTIEEVSAKCGFCNSSYFRKVFFHVTGTTPSACRRLSWD</sequence>
<organism evidence="5 6">
    <name type="scientific">Congzhengia minquanensis</name>
    <dbReference type="NCBI Taxonomy" id="2763657"/>
    <lineage>
        <taxon>Bacteria</taxon>
        <taxon>Bacillati</taxon>
        <taxon>Bacillota</taxon>
        <taxon>Clostridia</taxon>
        <taxon>Eubacteriales</taxon>
        <taxon>Oscillospiraceae</taxon>
        <taxon>Congzhengia</taxon>
    </lineage>
</organism>
<evidence type="ECO:0000313" key="6">
    <source>
        <dbReference type="Proteomes" id="UP000611762"/>
    </source>
</evidence>
<keyword evidence="6" id="KW-1185">Reference proteome</keyword>
<evidence type="ECO:0000256" key="3">
    <source>
        <dbReference type="ARBA" id="ARBA00023163"/>
    </source>
</evidence>
<evidence type="ECO:0000313" key="5">
    <source>
        <dbReference type="EMBL" id="MBC8539705.1"/>
    </source>
</evidence>
<evidence type="ECO:0000256" key="2">
    <source>
        <dbReference type="ARBA" id="ARBA00023125"/>
    </source>
</evidence>
<dbReference type="AlphaFoldDB" id="A0A926HY29"/>
<dbReference type="SMART" id="SM00342">
    <property type="entry name" value="HTH_ARAC"/>
    <property type="match status" value="1"/>
</dbReference>
<dbReference type="RefSeq" id="WP_249310917.1">
    <property type="nucleotide sequence ID" value="NZ_JACRSU010000001.1"/>
</dbReference>
<dbReference type="Gene3D" id="1.10.10.60">
    <property type="entry name" value="Homeodomain-like"/>
    <property type="match status" value="2"/>
</dbReference>
<dbReference type="EMBL" id="JACRSU010000001">
    <property type="protein sequence ID" value="MBC8539705.1"/>
    <property type="molecule type" value="Genomic_DNA"/>
</dbReference>
<dbReference type="PANTHER" id="PTHR43280">
    <property type="entry name" value="ARAC-FAMILY TRANSCRIPTIONAL REGULATOR"/>
    <property type="match status" value="1"/>
</dbReference>
<accession>A0A926HY29</accession>
<comment type="caution">
    <text evidence="5">The sequence shown here is derived from an EMBL/GenBank/DDBJ whole genome shotgun (WGS) entry which is preliminary data.</text>
</comment>
<protein>
    <submittedName>
        <fullName evidence="5">Helix-turn-helix transcriptional regulator</fullName>
    </submittedName>
</protein>
<dbReference type="InterPro" id="IPR018060">
    <property type="entry name" value="HTH_AraC"/>
</dbReference>
<dbReference type="SUPFAM" id="SSF46689">
    <property type="entry name" value="Homeodomain-like"/>
    <property type="match status" value="2"/>
</dbReference>
<reference evidence="5" key="1">
    <citation type="submission" date="2020-08" db="EMBL/GenBank/DDBJ databases">
        <title>Genome public.</title>
        <authorList>
            <person name="Liu C."/>
            <person name="Sun Q."/>
        </authorList>
    </citation>
    <scope>NUCLEOTIDE SEQUENCE</scope>
    <source>
        <strain evidence="5">H8</strain>
    </source>
</reference>
<proteinExistence type="predicted"/>
<dbReference type="GO" id="GO:0003700">
    <property type="term" value="F:DNA-binding transcription factor activity"/>
    <property type="evidence" value="ECO:0007669"/>
    <property type="project" value="InterPro"/>
</dbReference>
<keyword evidence="2" id="KW-0238">DNA-binding</keyword>